<proteinExistence type="predicted"/>
<gene>
    <name evidence="1" type="ORF">LXN57_22505</name>
</gene>
<protein>
    <submittedName>
        <fullName evidence="1">DUF5565 family protein</fullName>
    </submittedName>
</protein>
<accession>A0ABT0Y4H5</accession>
<organism evidence="1 2">
    <name type="scientific">Paractinoplanes hotanensis</name>
    <dbReference type="NCBI Taxonomy" id="2906497"/>
    <lineage>
        <taxon>Bacteria</taxon>
        <taxon>Bacillati</taxon>
        <taxon>Actinomycetota</taxon>
        <taxon>Actinomycetes</taxon>
        <taxon>Micromonosporales</taxon>
        <taxon>Micromonosporaceae</taxon>
        <taxon>Paractinoplanes</taxon>
    </lineage>
</organism>
<sequence>MKKIPTLFLRDPDNRKRLLPEVHPGCGWVLAGEGVATRKYDGTCVLLDEAGVWWARREVRPGRTRPPGYRAVMTDEVTGKTVGWEPIAQSSYARYHAEALESDRRAFKPGTHELIGEKINGNPESVRGHALVAHAEADRFDVPTDFATLRDWLLAHPHYEGIVWHHPDGRRAKLKHRDFALSPTDAPILMM</sequence>
<dbReference type="EMBL" id="JAMQOL010000031">
    <property type="protein sequence ID" value="MCM4080357.1"/>
    <property type="molecule type" value="Genomic_DNA"/>
</dbReference>
<dbReference type="Pfam" id="PF17720">
    <property type="entry name" value="RLIG1"/>
    <property type="match status" value="1"/>
</dbReference>
<keyword evidence="2" id="KW-1185">Reference proteome</keyword>
<dbReference type="RefSeq" id="WP_251800156.1">
    <property type="nucleotide sequence ID" value="NZ_JAMQOL010000031.1"/>
</dbReference>
<reference evidence="1 2" key="1">
    <citation type="submission" date="2022-06" db="EMBL/GenBank/DDBJ databases">
        <title>Actinoplanes abujensis sp. nov., isolated from Nigerian arid soil.</title>
        <authorList>
            <person name="Ding P."/>
        </authorList>
    </citation>
    <scope>NUCLEOTIDE SEQUENCE [LARGE SCALE GENOMIC DNA]</scope>
    <source>
        <strain evidence="2">TRM88002</strain>
    </source>
</reference>
<comment type="caution">
    <text evidence="1">The sequence shown here is derived from an EMBL/GenBank/DDBJ whole genome shotgun (WGS) entry which is preliminary data.</text>
</comment>
<evidence type="ECO:0000313" key="2">
    <source>
        <dbReference type="Proteomes" id="UP001523216"/>
    </source>
</evidence>
<evidence type="ECO:0000313" key="1">
    <source>
        <dbReference type="EMBL" id="MCM4080357.1"/>
    </source>
</evidence>
<dbReference type="Proteomes" id="UP001523216">
    <property type="component" value="Unassembled WGS sequence"/>
</dbReference>
<name>A0ABT0Y4H5_9ACTN</name>
<dbReference type="InterPro" id="IPR041211">
    <property type="entry name" value="RLIG1"/>
</dbReference>